<dbReference type="STRING" id="34506.A0A090LTS1"/>
<dbReference type="WormBase" id="SRAE_X000094100">
    <property type="protein sequence ID" value="SRP07353"/>
    <property type="gene ID" value="WBGene00266503"/>
</dbReference>
<dbReference type="OrthoDB" id="5781422at2759"/>
<dbReference type="EMBL" id="LN609530">
    <property type="protein sequence ID" value="CEF71617.1"/>
    <property type="molecule type" value="Genomic_DNA"/>
</dbReference>
<dbReference type="WBParaSite" id="SRAE_X000094100.1">
    <property type="protein sequence ID" value="SRAE_X000094100.1"/>
    <property type="gene ID" value="WBGene00266503"/>
</dbReference>
<evidence type="ECO:0000313" key="2">
    <source>
        <dbReference type="Proteomes" id="UP000035682"/>
    </source>
</evidence>
<sequence>MISNVKNLKITSTVNFFGKILKTKEEYSSIITKAKWPKFKEIDVEGGDSGSLMTSHVSTEWIENNGTVKFQTLGFVDMVKKSNNNTFKVNPCFIKPLDGDIIYSSNEKFFIVFHLPNNNDINFIGCVFENDNNEILIKKGIVHTPPILYQKNGNVNVIHRQTNGFSFLQLNTMLEINIEKGTIDKNLITSIEQSSNKQIDSGKTNVKEDDSNKFKCEGVNKNLVTVNEKFNNIYGASIVKIDEFFEEIPVSVKWENSILENKSKKLSQMFKMSWITLNETKNLEIKFNGLSGSFKGGEGKPGVIYNDEKKEYSYKLLMTRPDGTFFVRSCTPESGFIMSVAPPLDSGKPDFSKIINLYIPYGYGIRLNSSTYHSVPFPPKNISSIILEEVICETNANIVFNLEEMCFSWLSINSQM</sequence>
<reference evidence="3" key="2">
    <citation type="submission" date="2020-12" db="UniProtKB">
        <authorList>
            <consortium name="WormBaseParasite"/>
        </authorList>
    </citation>
    <scope>IDENTIFICATION</scope>
</reference>
<organism evidence="1">
    <name type="scientific">Strongyloides ratti</name>
    <name type="common">Parasitic roundworm</name>
    <dbReference type="NCBI Taxonomy" id="34506"/>
    <lineage>
        <taxon>Eukaryota</taxon>
        <taxon>Metazoa</taxon>
        <taxon>Ecdysozoa</taxon>
        <taxon>Nematoda</taxon>
        <taxon>Chromadorea</taxon>
        <taxon>Rhabditida</taxon>
        <taxon>Tylenchina</taxon>
        <taxon>Panagrolaimomorpha</taxon>
        <taxon>Strongyloidoidea</taxon>
        <taxon>Strongyloididae</taxon>
        <taxon>Strongyloides</taxon>
    </lineage>
</organism>
<evidence type="ECO:0000313" key="3">
    <source>
        <dbReference type="WBParaSite" id="SRAE_X000094100.1"/>
    </source>
</evidence>
<dbReference type="CTD" id="36383997"/>
<reference evidence="1 2" key="1">
    <citation type="submission" date="2014-09" db="EMBL/GenBank/DDBJ databases">
        <authorList>
            <person name="Martin A.A."/>
        </authorList>
    </citation>
    <scope>NUCLEOTIDE SEQUENCE</scope>
    <source>
        <strain evidence="2">ED321</strain>
        <strain evidence="1">ED321 Heterogonic</strain>
    </source>
</reference>
<evidence type="ECO:0000313" key="1">
    <source>
        <dbReference type="EMBL" id="CEF71617.1"/>
    </source>
</evidence>
<accession>A0A090LTS1</accession>
<name>A0A090LTS1_STRRB</name>
<dbReference type="AlphaFoldDB" id="A0A090LTS1"/>
<gene>
    <name evidence="1 3 4" type="ORF">SRAE_X000094100</name>
</gene>
<dbReference type="RefSeq" id="XP_024510813.1">
    <property type="nucleotide sequence ID" value="XM_024645345.1"/>
</dbReference>
<proteinExistence type="predicted"/>
<dbReference type="Proteomes" id="UP000035682">
    <property type="component" value="Unplaced"/>
</dbReference>
<dbReference type="GeneID" id="36383997"/>
<protein>
    <submittedName>
        <fullName evidence="1 3">Uncharacterized protein</fullName>
    </submittedName>
</protein>
<evidence type="ECO:0000313" key="4">
    <source>
        <dbReference type="WormBase" id="SRAE_X000094100"/>
    </source>
</evidence>
<keyword evidence="2" id="KW-1185">Reference proteome</keyword>